<feature type="region of interest" description="Disordered" evidence="1">
    <location>
        <begin position="226"/>
        <end position="250"/>
    </location>
</feature>
<evidence type="ECO:0000256" key="1">
    <source>
        <dbReference type="SAM" id="MobiDB-lite"/>
    </source>
</evidence>
<reference evidence="2" key="1">
    <citation type="journal article" date="2020" name="J Insects Food Feed">
        <title>The yellow mealworm (Tenebrio molitor) genome: a resource for the emerging insects as food and feed industry.</title>
        <authorList>
            <person name="Eriksson T."/>
            <person name="Andere A."/>
            <person name="Kelstrup H."/>
            <person name="Emery V."/>
            <person name="Picard C."/>
        </authorList>
    </citation>
    <scope>NUCLEOTIDE SEQUENCE</scope>
    <source>
        <strain evidence="2">Stoneville</strain>
        <tissue evidence="2">Whole head</tissue>
    </source>
</reference>
<dbReference type="AlphaFoldDB" id="A0A8J6H743"/>
<keyword evidence="3" id="KW-1185">Reference proteome</keyword>
<proteinExistence type="predicted"/>
<name>A0A8J6H743_TENMO</name>
<dbReference type="Proteomes" id="UP000719412">
    <property type="component" value="Unassembled WGS sequence"/>
</dbReference>
<evidence type="ECO:0000313" key="3">
    <source>
        <dbReference type="Proteomes" id="UP000719412"/>
    </source>
</evidence>
<organism evidence="2 3">
    <name type="scientific">Tenebrio molitor</name>
    <name type="common">Yellow mealworm beetle</name>
    <dbReference type="NCBI Taxonomy" id="7067"/>
    <lineage>
        <taxon>Eukaryota</taxon>
        <taxon>Metazoa</taxon>
        <taxon>Ecdysozoa</taxon>
        <taxon>Arthropoda</taxon>
        <taxon>Hexapoda</taxon>
        <taxon>Insecta</taxon>
        <taxon>Pterygota</taxon>
        <taxon>Neoptera</taxon>
        <taxon>Endopterygota</taxon>
        <taxon>Coleoptera</taxon>
        <taxon>Polyphaga</taxon>
        <taxon>Cucujiformia</taxon>
        <taxon>Tenebrionidae</taxon>
        <taxon>Tenebrio</taxon>
    </lineage>
</organism>
<reference evidence="2" key="2">
    <citation type="submission" date="2021-08" db="EMBL/GenBank/DDBJ databases">
        <authorList>
            <person name="Eriksson T."/>
        </authorList>
    </citation>
    <scope>NUCLEOTIDE SEQUENCE</scope>
    <source>
        <strain evidence="2">Stoneville</strain>
        <tissue evidence="2">Whole head</tissue>
    </source>
</reference>
<evidence type="ECO:0000313" key="2">
    <source>
        <dbReference type="EMBL" id="KAH0809459.1"/>
    </source>
</evidence>
<sequence length="250" mass="27884">MHGPPAVSTEEDRHGQRVSLQLTSIRYCAPSVQESRGYLPTVNQARMICYIWLSPLAVSTRRAQSTAEPCHEPKMPHPDIRCSGIIPWLPKPAITQLPTHLVTVSPASTSLIHCTTPGSQTIHLPSLSYSYLGQPVGSSCQSYTVLVSPVGLVKITPESRTFQNIIYEPHVWVEEVRVAAAPGSVREKDAKPISEPIVSFFRVDTDVPESEDQDEQIPEINEFLFWQTPDDLNDDDDDPEEQEENSQEEV</sequence>
<accession>A0A8J6H743</accession>
<dbReference type="EMBL" id="JABDTM020028129">
    <property type="protein sequence ID" value="KAH0809459.1"/>
    <property type="molecule type" value="Genomic_DNA"/>
</dbReference>
<feature type="compositionally biased region" description="Acidic residues" evidence="1">
    <location>
        <begin position="231"/>
        <end position="250"/>
    </location>
</feature>
<protein>
    <submittedName>
        <fullName evidence="2">Uncharacterized protein</fullName>
    </submittedName>
</protein>
<gene>
    <name evidence="2" type="ORF">GEV33_013332</name>
</gene>
<comment type="caution">
    <text evidence="2">The sequence shown here is derived from an EMBL/GenBank/DDBJ whole genome shotgun (WGS) entry which is preliminary data.</text>
</comment>